<feature type="active site" description="Proton acceptor" evidence="12">
    <location>
        <position position="254"/>
    </location>
</feature>
<evidence type="ECO:0000256" key="4">
    <source>
        <dbReference type="ARBA" id="ARBA00022679"/>
    </source>
</evidence>
<feature type="binding site" evidence="12">
    <location>
        <begin position="253"/>
        <end position="254"/>
    </location>
    <ligand>
        <name>ATP</name>
        <dbReference type="ChEBI" id="CHEBI:30616"/>
    </ligand>
</feature>
<dbReference type="GO" id="GO:0004747">
    <property type="term" value="F:ribokinase activity"/>
    <property type="evidence" value="ECO:0007669"/>
    <property type="project" value="UniProtKB-UniRule"/>
</dbReference>
<dbReference type="EMBL" id="NEDP02001506">
    <property type="protein sequence ID" value="OWF53132.1"/>
    <property type="molecule type" value="Genomic_DNA"/>
</dbReference>
<feature type="binding site" evidence="12">
    <location>
        <position position="254"/>
    </location>
    <ligand>
        <name>substrate</name>
    </ligand>
</feature>
<dbReference type="GO" id="GO:0019303">
    <property type="term" value="P:D-ribose catabolic process"/>
    <property type="evidence" value="ECO:0007669"/>
    <property type="project" value="UniProtKB-UniRule"/>
</dbReference>
<feature type="binding site" evidence="12">
    <location>
        <position position="184"/>
    </location>
    <ligand>
        <name>ATP</name>
        <dbReference type="ChEBI" id="CHEBI:30616"/>
    </ligand>
</feature>
<evidence type="ECO:0000256" key="1">
    <source>
        <dbReference type="ARBA" id="ARBA00005380"/>
    </source>
</evidence>
<keyword evidence="7 12" id="KW-0418">Kinase</keyword>
<keyword evidence="6 12" id="KW-0547">Nucleotide-binding</keyword>
<sequence>MDVTVIGSCMTDLVSYVPRLPKPGETLHGTKFAIGFGGKGANQCIVAARLGAKTAMVAKVGDDTFGKDYIQNFKDNQVMIEHVEVTSAAGTGVAPICVNQEGQNSIVIVAGANLLLTEDNVRAAEAVVKETKIVVCQLEIPAQSTLAALKLAKKHNVRSIFNPAPAQSGLSDEFFSECHIFCANETEAEILTGLPVKDIEGACKATLALLDKGCSVVILTLGVMGSVFATQENRKPIHVAAQSVTAVDTTGAGDAFVGALAYYLSNSPSLTLQEIIQRSTEVAGVSVQSPGTQTSFPWKKDLPPKLFS</sequence>
<dbReference type="InterPro" id="IPR029056">
    <property type="entry name" value="Ribokinase-like"/>
</dbReference>
<dbReference type="NCBIfam" id="TIGR02152">
    <property type="entry name" value="D_ribokin_bact"/>
    <property type="match status" value="1"/>
</dbReference>
<feature type="binding site" evidence="12">
    <location>
        <begin position="38"/>
        <end position="42"/>
    </location>
    <ligand>
        <name>substrate</name>
    </ligand>
</feature>
<evidence type="ECO:0000256" key="2">
    <source>
        <dbReference type="ARBA" id="ARBA00012035"/>
    </source>
</evidence>
<keyword evidence="10 12" id="KW-0630">Potassium</keyword>
<evidence type="ECO:0000256" key="10">
    <source>
        <dbReference type="ARBA" id="ARBA00022958"/>
    </source>
</evidence>
<dbReference type="CDD" id="cd01174">
    <property type="entry name" value="ribokinase"/>
    <property type="match status" value="1"/>
</dbReference>
<proteinExistence type="inferred from homology"/>
<feature type="binding site" evidence="12">
    <location>
        <position position="139"/>
    </location>
    <ligand>
        <name>substrate</name>
    </ligand>
</feature>
<gene>
    <name evidence="14" type="ORF">KP79_PYT09567</name>
</gene>
<dbReference type="Pfam" id="PF00294">
    <property type="entry name" value="PfkB"/>
    <property type="match status" value="1"/>
</dbReference>
<keyword evidence="12" id="KW-0963">Cytoplasm</keyword>
<comment type="pathway">
    <text evidence="12">Carbohydrate metabolism; D-ribose degradation; D-ribose 5-phosphate from beta-D-ribopyranose: step 2/2.</text>
</comment>
<evidence type="ECO:0000313" key="15">
    <source>
        <dbReference type="Proteomes" id="UP000242188"/>
    </source>
</evidence>
<comment type="caution">
    <text evidence="14">The sequence shown here is derived from an EMBL/GenBank/DDBJ whole genome shotgun (WGS) entry which is preliminary data.</text>
</comment>
<feature type="binding site" evidence="12">
    <location>
        <position position="286"/>
    </location>
    <ligand>
        <name>K(+)</name>
        <dbReference type="ChEBI" id="CHEBI:29103"/>
    </ligand>
</feature>
<comment type="activity regulation">
    <text evidence="12">Activated by a monovalent cation that binds near, but not in, the active site. The most likely occupant of the site in vivo is potassium. Ion binding induces a conformational change that may alter substrate affinity.</text>
</comment>
<dbReference type="PROSITE" id="PS00584">
    <property type="entry name" value="PFKB_KINASES_2"/>
    <property type="match status" value="1"/>
</dbReference>
<feature type="binding site" evidence="12">
    <location>
        <position position="250"/>
    </location>
    <ligand>
        <name>K(+)</name>
        <dbReference type="ChEBI" id="CHEBI:29103"/>
    </ligand>
</feature>
<comment type="subcellular location">
    <subcellularLocation>
        <location evidence="12">Cytoplasm</location>
    </subcellularLocation>
    <subcellularLocation>
        <location evidence="12">Nucleus</location>
    </subcellularLocation>
</comment>
<dbReference type="SUPFAM" id="SSF53613">
    <property type="entry name" value="Ribokinase-like"/>
    <property type="match status" value="1"/>
</dbReference>
<comment type="cofactor">
    <cofactor evidence="12">
        <name>Mg(2+)</name>
        <dbReference type="ChEBI" id="CHEBI:18420"/>
    </cofactor>
    <text evidence="12">Requires a divalent cation, most likely magnesium in vivo, as an electrophilic catalyst to aid phosphoryl group transfer. It is the chelate of the metal and the nucleotide that is the actual substrate.</text>
</comment>
<accession>A0A210QWT3</accession>
<dbReference type="FunFam" id="3.40.1190.20:FF:000064">
    <property type="entry name" value="Ribokinase"/>
    <property type="match status" value="1"/>
</dbReference>
<dbReference type="GO" id="GO:0046872">
    <property type="term" value="F:metal ion binding"/>
    <property type="evidence" value="ECO:0007669"/>
    <property type="project" value="UniProtKB-KW"/>
</dbReference>
<dbReference type="Gene3D" id="3.40.1190.20">
    <property type="match status" value="1"/>
</dbReference>
<dbReference type="InterPro" id="IPR011877">
    <property type="entry name" value="Ribokinase"/>
</dbReference>
<keyword evidence="15" id="KW-1185">Reference proteome</keyword>
<dbReference type="OrthoDB" id="415590at2759"/>
<evidence type="ECO:0000256" key="7">
    <source>
        <dbReference type="ARBA" id="ARBA00022777"/>
    </source>
</evidence>
<feature type="binding site" evidence="12">
    <location>
        <position position="289"/>
    </location>
    <ligand>
        <name>K(+)</name>
        <dbReference type="ChEBI" id="CHEBI:29103"/>
    </ligand>
</feature>
<reference evidence="14 15" key="1">
    <citation type="journal article" date="2017" name="Nat. Ecol. Evol.">
        <title>Scallop genome provides insights into evolution of bilaterian karyotype and development.</title>
        <authorList>
            <person name="Wang S."/>
            <person name="Zhang J."/>
            <person name="Jiao W."/>
            <person name="Li J."/>
            <person name="Xun X."/>
            <person name="Sun Y."/>
            <person name="Guo X."/>
            <person name="Huan P."/>
            <person name="Dong B."/>
            <person name="Zhang L."/>
            <person name="Hu X."/>
            <person name="Sun X."/>
            <person name="Wang J."/>
            <person name="Zhao C."/>
            <person name="Wang Y."/>
            <person name="Wang D."/>
            <person name="Huang X."/>
            <person name="Wang R."/>
            <person name="Lv J."/>
            <person name="Li Y."/>
            <person name="Zhang Z."/>
            <person name="Liu B."/>
            <person name="Lu W."/>
            <person name="Hui Y."/>
            <person name="Liang J."/>
            <person name="Zhou Z."/>
            <person name="Hou R."/>
            <person name="Li X."/>
            <person name="Liu Y."/>
            <person name="Li H."/>
            <person name="Ning X."/>
            <person name="Lin Y."/>
            <person name="Zhao L."/>
            <person name="Xing Q."/>
            <person name="Dou J."/>
            <person name="Li Y."/>
            <person name="Mao J."/>
            <person name="Guo H."/>
            <person name="Dou H."/>
            <person name="Li T."/>
            <person name="Mu C."/>
            <person name="Jiang W."/>
            <person name="Fu Q."/>
            <person name="Fu X."/>
            <person name="Miao Y."/>
            <person name="Liu J."/>
            <person name="Yu Q."/>
            <person name="Li R."/>
            <person name="Liao H."/>
            <person name="Li X."/>
            <person name="Kong Y."/>
            <person name="Jiang Z."/>
            <person name="Chourrout D."/>
            <person name="Li R."/>
            <person name="Bao Z."/>
        </authorList>
    </citation>
    <scope>NUCLEOTIDE SEQUENCE [LARGE SCALE GENOMIC DNA]</scope>
    <source>
        <strain evidence="14 15">PY_sf001</strain>
    </source>
</reference>
<protein>
    <recommendedName>
        <fullName evidence="3 12">Ribokinase</fullName>
        <shortName evidence="12">RK</shortName>
        <ecNumber evidence="2 12">2.7.1.15</ecNumber>
    </recommendedName>
</protein>
<dbReference type="InterPro" id="IPR002139">
    <property type="entry name" value="Ribo/fructo_kinase"/>
</dbReference>
<dbReference type="UniPathway" id="UPA00916">
    <property type="reaction ID" value="UER00889"/>
</dbReference>
<keyword evidence="9 12" id="KW-0460">Magnesium</keyword>
<evidence type="ECO:0000256" key="9">
    <source>
        <dbReference type="ARBA" id="ARBA00022842"/>
    </source>
</evidence>
<dbReference type="GO" id="GO:0005634">
    <property type="term" value="C:nucleus"/>
    <property type="evidence" value="ECO:0007669"/>
    <property type="project" value="UniProtKB-SubCell"/>
</dbReference>
<comment type="similarity">
    <text evidence="12">Belongs to the carbohydrate kinase PfkB family. Ribokinase subfamily.</text>
</comment>
<comment type="subunit">
    <text evidence="12">Homodimer.</text>
</comment>
<comment type="function">
    <text evidence="12">Catalyzes the phosphorylation of ribose at O-5 in a reaction requiring ATP and magnesium. The resulting D-ribose-5-phosphate can then be used either for sythesis of nucleotides, histidine, and tryptophan, or as a component of the pentose phosphate pathway.</text>
</comment>
<name>A0A210QWT3_MIZYE</name>
<evidence type="ECO:0000256" key="5">
    <source>
        <dbReference type="ARBA" id="ARBA00022723"/>
    </source>
</evidence>
<feature type="binding site" evidence="12">
    <location>
        <position position="291"/>
    </location>
    <ligand>
        <name>K(+)</name>
        <dbReference type="ChEBI" id="CHEBI:29103"/>
    </ligand>
</feature>
<dbReference type="GO" id="GO:0005524">
    <property type="term" value="F:ATP binding"/>
    <property type="evidence" value="ECO:0007669"/>
    <property type="project" value="UniProtKB-UniRule"/>
</dbReference>
<dbReference type="GO" id="GO:0005829">
    <property type="term" value="C:cytosol"/>
    <property type="evidence" value="ECO:0007669"/>
    <property type="project" value="TreeGrafter"/>
</dbReference>
<dbReference type="PRINTS" id="PR00990">
    <property type="entry name" value="RIBOKINASE"/>
</dbReference>
<dbReference type="STRING" id="6573.A0A210QWT3"/>
<evidence type="ECO:0000313" key="14">
    <source>
        <dbReference type="EMBL" id="OWF53132.1"/>
    </source>
</evidence>
<evidence type="ECO:0000259" key="13">
    <source>
        <dbReference type="Pfam" id="PF00294"/>
    </source>
</evidence>
<comment type="catalytic activity">
    <reaction evidence="12">
        <text>D-ribose + ATP = D-ribose 5-phosphate + ADP + H(+)</text>
        <dbReference type="Rhea" id="RHEA:13697"/>
        <dbReference type="ChEBI" id="CHEBI:15378"/>
        <dbReference type="ChEBI" id="CHEBI:30616"/>
        <dbReference type="ChEBI" id="CHEBI:47013"/>
        <dbReference type="ChEBI" id="CHEBI:78346"/>
        <dbReference type="ChEBI" id="CHEBI:456216"/>
        <dbReference type="EC" id="2.7.1.15"/>
    </reaction>
</comment>
<dbReference type="EC" id="2.7.1.15" evidence="2 12"/>
<evidence type="ECO:0000256" key="3">
    <source>
        <dbReference type="ARBA" id="ARBA00016943"/>
    </source>
</evidence>
<feature type="binding site" evidence="12">
    <location>
        <begin position="220"/>
        <end position="225"/>
    </location>
    <ligand>
        <name>ATP</name>
        <dbReference type="ChEBI" id="CHEBI:30616"/>
    </ligand>
</feature>
<keyword evidence="4 12" id="KW-0808">Transferase</keyword>
<feature type="binding site" evidence="12">
    <location>
        <position position="248"/>
    </location>
    <ligand>
        <name>K(+)</name>
        <dbReference type="ChEBI" id="CHEBI:29103"/>
    </ligand>
</feature>
<dbReference type="AlphaFoldDB" id="A0A210QWT3"/>
<dbReference type="InterPro" id="IPR002173">
    <property type="entry name" value="Carboh/pur_kinase_PfkB_CS"/>
</dbReference>
<comment type="caution">
    <text evidence="12">Lacks conserved residue(s) required for the propagation of feature annotation.</text>
</comment>
<feature type="binding site" evidence="12">
    <location>
        <begin position="10"/>
        <end position="12"/>
    </location>
    <ligand>
        <name>substrate</name>
    </ligand>
</feature>
<feature type="domain" description="Carbohydrate kinase PfkB" evidence="13">
    <location>
        <begin position="2"/>
        <end position="298"/>
    </location>
</feature>
<dbReference type="Proteomes" id="UP000242188">
    <property type="component" value="Unassembled WGS sequence"/>
</dbReference>
<keyword evidence="12" id="KW-0539">Nucleus</keyword>
<dbReference type="HAMAP" id="MF_01987">
    <property type="entry name" value="Ribokinase"/>
    <property type="match status" value="1"/>
</dbReference>
<dbReference type="PANTHER" id="PTHR10584">
    <property type="entry name" value="SUGAR KINASE"/>
    <property type="match status" value="1"/>
</dbReference>
<evidence type="ECO:0000256" key="6">
    <source>
        <dbReference type="ARBA" id="ARBA00022741"/>
    </source>
</evidence>
<evidence type="ECO:0000256" key="11">
    <source>
        <dbReference type="ARBA" id="ARBA00023277"/>
    </source>
</evidence>
<evidence type="ECO:0000256" key="12">
    <source>
        <dbReference type="HAMAP-Rule" id="MF_03215"/>
    </source>
</evidence>
<feature type="binding site" evidence="12">
    <location>
        <position position="295"/>
    </location>
    <ligand>
        <name>K(+)</name>
        <dbReference type="ChEBI" id="CHEBI:29103"/>
    </ligand>
</feature>
<keyword evidence="5 12" id="KW-0479">Metal-binding</keyword>
<evidence type="ECO:0000256" key="8">
    <source>
        <dbReference type="ARBA" id="ARBA00022840"/>
    </source>
</evidence>
<dbReference type="PANTHER" id="PTHR10584:SF166">
    <property type="entry name" value="RIBOKINASE"/>
    <property type="match status" value="1"/>
</dbReference>
<comment type="similarity">
    <text evidence="1">Belongs to the carbohydrate kinase pfkB family.</text>
</comment>
<organism evidence="14 15">
    <name type="scientific">Mizuhopecten yessoensis</name>
    <name type="common">Japanese scallop</name>
    <name type="synonym">Patinopecten yessoensis</name>
    <dbReference type="NCBI Taxonomy" id="6573"/>
    <lineage>
        <taxon>Eukaryota</taxon>
        <taxon>Metazoa</taxon>
        <taxon>Spiralia</taxon>
        <taxon>Lophotrochozoa</taxon>
        <taxon>Mollusca</taxon>
        <taxon>Bivalvia</taxon>
        <taxon>Autobranchia</taxon>
        <taxon>Pteriomorphia</taxon>
        <taxon>Pectinida</taxon>
        <taxon>Pectinoidea</taxon>
        <taxon>Pectinidae</taxon>
        <taxon>Mizuhopecten</taxon>
    </lineage>
</organism>
<dbReference type="InterPro" id="IPR011611">
    <property type="entry name" value="PfkB_dom"/>
</dbReference>
<keyword evidence="8 12" id="KW-0067">ATP-binding</keyword>
<keyword evidence="11 12" id="KW-0119">Carbohydrate metabolism</keyword>